<protein>
    <submittedName>
        <fullName evidence="2">Uncharacterized protein</fullName>
    </submittedName>
</protein>
<accession>A0A5N5T7K0</accession>
<feature type="compositionally biased region" description="Polar residues" evidence="1">
    <location>
        <begin position="126"/>
        <end position="140"/>
    </location>
</feature>
<feature type="compositionally biased region" description="Polar residues" evidence="1">
    <location>
        <begin position="179"/>
        <end position="188"/>
    </location>
</feature>
<dbReference type="OrthoDB" id="6159439at2759"/>
<proteinExistence type="predicted"/>
<evidence type="ECO:0000313" key="3">
    <source>
        <dbReference type="Proteomes" id="UP000326759"/>
    </source>
</evidence>
<feature type="compositionally biased region" description="Low complexity" evidence="1">
    <location>
        <begin position="60"/>
        <end position="69"/>
    </location>
</feature>
<evidence type="ECO:0000313" key="2">
    <source>
        <dbReference type="EMBL" id="KAB7502149.1"/>
    </source>
</evidence>
<sequence>MIFVGFKLSLRAQESISRTAQLPDSLKTQIQIVLVSILKSAMEKPTHIASVPQLSPISPPSVSTASVSFPPSPPSSCGDQSPPPKNIQEVRPLLTPSPSAQNKCPPPQTSLSFSIENILRPDFGTNPKSLTPNPQYSPHSTPDALRTPPKTPELNRSDDSPVDLSHKKSPPITGGAFTPVSSNQNKQIPSNLSTPTKSPTPSNTSSDTSASSPNSNGRTRYPENPEELANPKVPQDEMIWPAWKYINKYYIRNIESFFYLEVKNYLEFF</sequence>
<dbReference type="Proteomes" id="UP000326759">
    <property type="component" value="Unassembled WGS sequence"/>
</dbReference>
<feature type="compositionally biased region" description="Low complexity" evidence="1">
    <location>
        <begin position="189"/>
        <end position="216"/>
    </location>
</feature>
<feature type="region of interest" description="Disordered" evidence="1">
    <location>
        <begin position="51"/>
        <end position="232"/>
    </location>
</feature>
<comment type="caution">
    <text evidence="2">The sequence shown here is derived from an EMBL/GenBank/DDBJ whole genome shotgun (WGS) entry which is preliminary data.</text>
</comment>
<organism evidence="2 3">
    <name type="scientific">Armadillidium nasatum</name>
    <dbReference type="NCBI Taxonomy" id="96803"/>
    <lineage>
        <taxon>Eukaryota</taxon>
        <taxon>Metazoa</taxon>
        <taxon>Ecdysozoa</taxon>
        <taxon>Arthropoda</taxon>
        <taxon>Crustacea</taxon>
        <taxon>Multicrustacea</taxon>
        <taxon>Malacostraca</taxon>
        <taxon>Eumalacostraca</taxon>
        <taxon>Peracarida</taxon>
        <taxon>Isopoda</taxon>
        <taxon>Oniscidea</taxon>
        <taxon>Crinocheta</taxon>
        <taxon>Armadillidiidae</taxon>
        <taxon>Armadillidium</taxon>
    </lineage>
</organism>
<dbReference type="EMBL" id="SEYY01008453">
    <property type="protein sequence ID" value="KAB7502149.1"/>
    <property type="molecule type" value="Genomic_DNA"/>
</dbReference>
<dbReference type="AlphaFoldDB" id="A0A5N5T7K0"/>
<keyword evidence="3" id="KW-1185">Reference proteome</keyword>
<reference evidence="2 3" key="1">
    <citation type="journal article" date="2019" name="PLoS Biol.">
        <title>Sex chromosomes control vertical transmission of feminizing Wolbachia symbionts in an isopod.</title>
        <authorList>
            <person name="Becking T."/>
            <person name="Chebbi M.A."/>
            <person name="Giraud I."/>
            <person name="Moumen B."/>
            <person name="Laverre T."/>
            <person name="Caubet Y."/>
            <person name="Peccoud J."/>
            <person name="Gilbert C."/>
            <person name="Cordaux R."/>
        </authorList>
    </citation>
    <scope>NUCLEOTIDE SEQUENCE [LARGE SCALE GENOMIC DNA]</scope>
    <source>
        <strain evidence="2">ANa2</strain>
        <tissue evidence="2">Whole body excluding digestive tract and cuticle</tissue>
    </source>
</reference>
<gene>
    <name evidence="2" type="ORF">Anas_01414</name>
</gene>
<name>A0A5N5T7K0_9CRUS</name>
<evidence type="ECO:0000256" key="1">
    <source>
        <dbReference type="SAM" id="MobiDB-lite"/>
    </source>
</evidence>